<organism evidence="2 3">
    <name type="scientific">Brevifollis gellanilyticus</name>
    <dbReference type="NCBI Taxonomy" id="748831"/>
    <lineage>
        <taxon>Bacteria</taxon>
        <taxon>Pseudomonadati</taxon>
        <taxon>Verrucomicrobiota</taxon>
        <taxon>Verrucomicrobiia</taxon>
        <taxon>Verrucomicrobiales</taxon>
        <taxon>Verrucomicrobiaceae</taxon>
    </lineage>
</organism>
<reference evidence="2 3" key="1">
    <citation type="submission" date="2019-07" db="EMBL/GenBank/DDBJ databases">
        <title>Whole genome shotgun sequence of Brevifollis gellanilyticus NBRC 108608.</title>
        <authorList>
            <person name="Hosoyama A."/>
            <person name="Uohara A."/>
            <person name="Ohji S."/>
            <person name="Ichikawa N."/>
        </authorList>
    </citation>
    <scope>NUCLEOTIDE SEQUENCE [LARGE SCALE GENOMIC DNA]</scope>
    <source>
        <strain evidence="2 3">NBRC 108608</strain>
    </source>
</reference>
<name>A0A512MAH9_9BACT</name>
<feature type="compositionally biased region" description="Polar residues" evidence="1">
    <location>
        <begin position="1"/>
        <end position="16"/>
    </location>
</feature>
<dbReference type="EMBL" id="BKAG01000020">
    <property type="protein sequence ID" value="GEP43747.1"/>
    <property type="molecule type" value="Genomic_DNA"/>
</dbReference>
<evidence type="ECO:0000256" key="1">
    <source>
        <dbReference type="SAM" id="MobiDB-lite"/>
    </source>
</evidence>
<dbReference type="NCBIfam" id="TIGR02937">
    <property type="entry name" value="sigma70-ECF"/>
    <property type="match status" value="1"/>
</dbReference>
<dbReference type="RefSeq" id="WP_146851320.1">
    <property type="nucleotide sequence ID" value="NZ_BKAG01000020.1"/>
</dbReference>
<evidence type="ECO:0000313" key="3">
    <source>
        <dbReference type="Proteomes" id="UP000321577"/>
    </source>
</evidence>
<gene>
    <name evidence="2" type="ORF">BGE01nite_30380</name>
</gene>
<dbReference type="GO" id="GO:0003700">
    <property type="term" value="F:DNA-binding transcription factor activity"/>
    <property type="evidence" value="ECO:0007669"/>
    <property type="project" value="InterPro"/>
</dbReference>
<evidence type="ECO:0000313" key="2">
    <source>
        <dbReference type="EMBL" id="GEP43747.1"/>
    </source>
</evidence>
<dbReference type="AlphaFoldDB" id="A0A512MAH9"/>
<dbReference type="SUPFAM" id="SSF88946">
    <property type="entry name" value="Sigma2 domain of RNA polymerase sigma factors"/>
    <property type="match status" value="1"/>
</dbReference>
<dbReference type="InterPro" id="IPR014284">
    <property type="entry name" value="RNA_pol_sigma-70_dom"/>
</dbReference>
<dbReference type="OrthoDB" id="128557at2"/>
<proteinExistence type="predicted"/>
<sequence>MAADDSSINDAPSQVSDRARGPEAFSATRWSMVFRAADDKDQRSKKDLEDICRACWYPIYAFVRRQGYSPEDSQDLAQGFFAHVLQNNVLSHADPERGRFRSFLLGAVRHFVSNEARKNRAEKRGGRITFVPVDCDEGEERYEREIAHPDTPEKLFQRSWAENLLQRALDALKRDYERQGKVNLFNALQPFLAGGSNPDSYQGLGKQLGMSSGTVAVAVFRMRKRYGEVLRHEIAQTVEDPADIEQEIRLLLDAVAA</sequence>
<keyword evidence="3" id="KW-1185">Reference proteome</keyword>
<dbReference type="Proteomes" id="UP000321577">
    <property type="component" value="Unassembled WGS sequence"/>
</dbReference>
<comment type="caution">
    <text evidence="2">The sequence shown here is derived from an EMBL/GenBank/DDBJ whole genome shotgun (WGS) entry which is preliminary data.</text>
</comment>
<feature type="region of interest" description="Disordered" evidence="1">
    <location>
        <begin position="1"/>
        <end position="23"/>
    </location>
</feature>
<dbReference type="InterPro" id="IPR013325">
    <property type="entry name" value="RNA_pol_sigma_r2"/>
</dbReference>
<protein>
    <submittedName>
        <fullName evidence="2">RNA polymerase subunit sigma-24</fullName>
    </submittedName>
</protein>
<dbReference type="GO" id="GO:0006352">
    <property type="term" value="P:DNA-templated transcription initiation"/>
    <property type="evidence" value="ECO:0007669"/>
    <property type="project" value="InterPro"/>
</dbReference>
<accession>A0A512MAH9</accession>
<dbReference type="Gene3D" id="1.10.1740.10">
    <property type="match status" value="1"/>
</dbReference>